<evidence type="ECO:0000256" key="5">
    <source>
        <dbReference type="ARBA" id="ARBA00023002"/>
    </source>
</evidence>
<keyword evidence="4 6" id="KW-0521">NADP</keyword>
<comment type="function">
    <text evidence="6">Catalyzes the NADPH-dependent reduction of N-acetyl-5-glutamyl phosphate to yield N-acetyl-L-glutamate 5-semialdehyde.</text>
</comment>
<dbReference type="CDD" id="cd17896">
    <property type="entry name" value="AGPR_2_N"/>
    <property type="match status" value="1"/>
</dbReference>
<dbReference type="HAMAP" id="MF_01110">
    <property type="entry name" value="ArgC_type2"/>
    <property type="match status" value="1"/>
</dbReference>
<comment type="pathway">
    <text evidence="6">Amino-acid biosynthesis; L-arginine biosynthesis; N(2)-acetyl-L-ornithine from L-glutamate: step 3/4.</text>
</comment>
<keyword evidence="2 6" id="KW-0055">Arginine biosynthesis</keyword>
<evidence type="ECO:0000256" key="1">
    <source>
        <dbReference type="ARBA" id="ARBA00022490"/>
    </source>
</evidence>
<accession>A0ABZ1CE58</accession>
<dbReference type="Pfam" id="PF22698">
    <property type="entry name" value="Semialdhyde_dhC_1"/>
    <property type="match status" value="1"/>
</dbReference>
<comment type="subcellular location">
    <subcellularLocation>
        <location evidence="6">Cytoplasm</location>
    </subcellularLocation>
</comment>
<proteinExistence type="inferred from homology"/>
<evidence type="ECO:0000313" key="8">
    <source>
        <dbReference type="EMBL" id="WRQ89839.1"/>
    </source>
</evidence>
<dbReference type="PANTHER" id="PTHR32338">
    <property type="entry name" value="N-ACETYL-GAMMA-GLUTAMYL-PHOSPHATE REDUCTASE, CHLOROPLASTIC-RELATED-RELATED"/>
    <property type="match status" value="1"/>
</dbReference>
<feature type="active site" evidence="6">
    <location>
        <position position="116"/>
    </location>
</feature>
<evidence type="ECO:0000259" key="7">
    <source>
        <dbReference type="SMART" id="SM00859"/>
    </source>
</evidence>
<dbReference type="SMART" id="SM00859">
    <property type="entry name" value="Semialdhyde_dh"/>
    <property type="match status" value="1"/>
</dbReference>
<keyword evidence="9" id="KW-1185">Reference proteome</keyword>
<gene>
    <name evidence="6 8" type="primary">argC</name>
    <name evidence="8" type="ORF">K1X11_010520</name>
</gene>
<feature type="domain" description="Semialdehyde dehydrogenase NAD-binding" evidence="7">
    <location>
        <begin position="4"/>
        <end position="105"/>
    </location>
</feature>
<evidence type="ECO:0000256" key="4">
    <source>
        <dbReference type="ARBA" id="ARBA00022857"/>
    </source>
</evidence>
<dbReference type="EMBL" id="CP139781">
    <property type="protein sequence ID" value="WRQ89839.1"/>
    <property type="molecule type" value="Genomic_DNA"/>
</dbReference>
<dbReference type="InterPro" id="IPR050085">
    <property type="entry name" value="AGPR"/>
</dbReference>
<comment type="catalytic activity">
    <reaction evidence="6">
        <text>N-acetyl-L-glutamate 5-semialdehyde + phosphate + NADP(+) = N-acetyl-L-glutamyl 5-phosphate + NADPH + H(+)</text>
        <dbReference type="Rhea" id="RHEA:21588"/>
        <dbReference type="ChEBI" id="CHEBI:15378"/>
        <dbReference type="ChEBI" id="CHEBI:29123"/>
        <dbReference type="ChEBI" id="CHEBI:43474"/>
        <dbReference type="ChEBI" id="CHEBI:57783"/>
        <dbReference type="ChEBI" id="CHEBI:57936"/>
        <dbReference type="ChEBI" id="CHEBI:58349"/>
        <dbReference type="EC" id="1.2.1.38"/>
    </reaction>
</comment>
<dbReference type="GO" id="GO:0003942">
    <property type="term" value="F:N-acetyl-gamma-glutamyl-phosphate reductase activity"/>
    <property type="evidence" value="ECO:0007669"/>
    <property type="project" value="UniProtKB-EC"/>
</dbReference>
<dbReference type="CDD" id="cd23935">
    <property type="entry name" value="AGPR_2_C"/>
    <property type="match status" value="1"/>
</dbReference>
<dbReference type="SUPFAM" id="SSF55347">
    <property type="entry name" value="Glyceraldehyde-3-phosphate dehydrogenase-like, C-terminal domain"/>
    <property type="match status" value="1"/>
</dbReference>
<organism evidence="8 9">
    <name type="scientific">Actomonas aquatica</name>
    <dbReference type="NCBI Taxonomy" id="2866162"/>
    <lineage>
        <taxon>Bacteria</taxon>
        <taxon>Pseudomonadati</taxon>
        <taxon>Verrucomicrobiota</taxon>
        <taxon>Opitutia</taxon>
        <taxon>Opitutales</taxon>
        <taxon>Opitutaceae</taxon>
        <taxon>Actomonas</taxon>
    </lineage>
</organism>
<evidence type="ECO:0000256" key="2">
    <source>
        <dbReference type="ARBA" id="ARBA00022571"/>
    </source>
</evidence>
<dbReference type="InterPro" id="IPR010136">
    <property type="entry name" value="AGPR_type-2"/>
</dbReference>
<reference evidence="8 9" key="1">
    <citation type="submission" date="2021-08" db="EMBL/GenBank/DDBJ databases">
        <authorList>
            <person name="Zhang D."/>
            <person name="Zhang A."/>
            <person name="Wang L."/>
        </authorList>
    </citation>
    <scope>NUCLEOTIDE SEQUENCE [LARGE SCALE GENOMIC DNA]</scope>
    <source>
        <strain evidence="8 9">WL0086</strain>
    </source>
</reference>
<dbReference type="SUPFAM" id="SSF51735">
    <property type="entry name" value="NAD(P)-binding Rossmann-fold domains"/>
    <property type="match status" value="1"/>
</dbReference>
<keyword evidence="1 6" id="KW-0963">Cytoplasm</keyword>
<evidence type="ECO:0000256" key="6">
    <source>
        <dbReference type="HAMAP-Rule" id="MF_01110"/>
    </source>
</evidence>
<dbReference type="InterPro" id="IPR058924">
    <property type="entry name" value="AGPR_dimerisation_dom"/>
</dbReference>
<reference evidence="8 9" key="2">
    <citation type="submission" date="2023-12" db="EMBL/GenBank/DDBJ databases">
        <title>Description of an unclassified Opitutus bacterium of Verrucomicrobiota.</title>
        <authorList>
            <person name="Zhang D.-F."/>
        </authorList>
    </citation>
    <scope>NUCLEOTIDE SEQUENCE [LARGE SCALE GENOMIC DNA]</scope>
    <source>
        <strain evidence="8 9">WL0086</strain>
    </source>
</reference>
<dbReference type="Gene3D" id="3.30.360.10">
    <property type="entry name" value="Dihydrodipicolinate Reductase, domain 2"/>
    <property type="match status" value="1"/>
</dbReference>
<dbReference type="EC" id="1.2.1.38" evidence="6"/>
<dbReference type="PANTHER" id="PTHR32338:SF10">
    <property type="entry name" value="N-ACETYL-GAMMA-GLUTAMYL-PHOSPHATE REDUCTASE, CHLOROPLASTIC-RELATED"/>
    <property type="match status" value="1"/>
</dbReference>
<evidence type="ECO:0000256" key="3">
    <source>
        <dbReference type="ARBA" id="ARBA00022605"/>
    </source>
</evidence>
<sequence length="316" mass="33265">MAHKVFIDGSEGTTGLQIHERLAGREDLEVIQIDPELRKDPAARAACLNAADVAFLCLPDAAAQESAALVTNPDTVVIDASTAHRMHPDWAYGLPELGAAFRERLTTANRIANIGCHAGAFLLGVTPLVAAGIIPTDTRMSCFSITGYSGGGKKMIAEFEAADRPATLNSPRLYALGLTHKHLPEMKQHSGLQHAPLFNPVVGCFRQGLAVTVPLHLPTLPGKPTVAAVHAALSAAYAGQTFVRVMPLGDPANLDGGFLDVQANNGTNRADVMVFGHDEQAEVVVRIDNLGKGASGSAVQCMNLRLGLDEMAGLTV</sequence>
<dbReference type="InterPro" id="IPR000534">
    <property type="entry name" value="Semialdehyde_DH_NAD-bd"/>
</dbReference>
<evidence type="ECO:0000313" key="9">
    <source>
        <dbReference type="Proteomes" id="UP000738431"/>
    </source>
</evidence>
<keyword evidence="5 6" id="KW-0560">Oxidoreductase</keyword>
<name>A0ABZ1CE58_9BACT</name>
<dbReference type="Gene3D" id="3.40.50.720">
    <property type="entry name" value="NAD(P)-binding Rossmann-like Domain"/>
    <property type="match status" value="1"/>
</dbReference>
<dbReference type="NCBIfam" id="TIGR01851">
    <property type="entry name" value="argC_other"/>
    <property type="match status" value="1"/>
</dbReference>
<keyword evidence="3 6" id="KW-0028">Amino-acid biosynthesis</keyword>
<dbReference type="Pfam" id="PF01118">
    <property type="entry name" value="Semialdhyde_dh"/>
    <property type="match status" value="1"/>
</dbReference>
<protein>
    <recommendedName>
        <fullName evidence="6">N-acetyl-gamma-glutamyl-phosphate reductase</fullName>
        <shortName evidence="6">AGPR</shortName>
        <ecNumber evidence="6">1.2.1.38</ecNumber>
    </recommendedName>
    <alternativeName>
        <fullName evidence="6">N-acetyl-glutamate semialdehyde dehydrogenase</fullName>
        <shortName evidence="6">NAGSA dehydrogenase</shortName>
    </alternativeName>
</protein>
<dbReference type="InterPro" id="IPR036291">
    <property type="entry name" value="NAD(P)-bd_dom_sf"/>
</dbReference>
<comment type="similarity">
    <text evidence="6">Belongs to the NAGSA dehydrogenase family. Type 2 subfamily.</text>
</comment>
<dbReference type="RefSeq" id="WP_221032297.1">
    <property type="nucleotide sequence ID" value="NZ_CP139781.1"/>
</dbReference>
<dbReference type="Proteomes" id="UP000738431">
    <property type="component" value="Chromosome"/>
</dbReference>